<organism evidence="1 2">
    <name type="scientific">Bacillus infantis</name>
    <dbReference type="NCBI Taxonomy" id="324767"/>
    <lineage>
        <taxon>Bacteria</taxon>
        <taxon>Bacillati</taxon>
        <taxon>Bacillota</taxon>
        <taxon>Bacilli</taxon>
        <taxon>Bacillales</taxon>
        <taxon>Bacillaceae</taxon>
        <taxon>Bacillus</taxon>
    </lineage>
</organism>
<dbReference type="Gene3D" id="1.10.10.60">
    <property type="entry name" value="Homeodomain-like"/>
    <property type="match status" value="1"/>
</dbReference>
<protein>
    <recommendedName>
        <fullName evidence="3">Resolvase HTH domain-containing protein</fullName>
    </recommendedName>
</protein>
<evidence type="ECO:0000313" key="1">
    <source>
        <dbReference type="EMBL" id="TYS44270.1"/>
    </source>
</evidence>
<evidence type="ECO:0000313" key="2">
    <source>
        <dbReference type="Proteomes" id="UP000322139"/>
    </source>
</evidence>
<accession>A0A5D4R174</accession>
<name>A0A5D4R174_9BACI</name>
<dbReference type="EMBL" id="VTER01000012">
    <property type="protein sequence ID" value="TYS44270.1"/>
    <property type="molecule type" value="Genomic_DNA"/>
</dbReference>
<dbReference type="RefSeq" id="WP_009794884.1">
    <property type="nucleotide sequence ID" value="NZ_CP160000.1"/>
</dbReference>
<comment type="caution">
    <text evidence="1">The sequence shown here is derived from an EMBL/GenBank/DDBJ whole genome shotgun (WGS) entry which is preliminary data.</text>
</comment>
<proteinExistence type="predicted"/>
<reference evidence="1 2" key="1">
    <citation type="submission" date="2019-08" db="EMBL/GenBank/DDBJ databases">
        <title>Bacillus genomes from the desert of Cuatro Cienegas, Coahuila.</title>
        <authorList>
            <person name="Olmedo-Alvarez G."/>
        </authorList>
    </citation>
    <scope>NUCLEOTIDE SEQUENCE [LARGE SCALE GENOMIC DNA]</scope>
    <source>
        <strain evidence="1 2">CH446_14T</strain>
    </source>
</reference>
<evidence type="ECO:0008006" key="3">
    <source>
        <dbReference type="Google" id="ProtNLM"/>
    </source>
</evidence>
<dbReference type="AlphaFoldDB" id="A0A5D4R174"/>
<sequence length="123" mass="13654">MGYVMIGLIAAAILLLILSFFLKDPYKSIREEIDQVSIHQIQELYLIKKKLKVLEEELLVDGAAAKPAGQPLSSGPVNPILKNQVLSLSQQGLSIDQISKQSSLSRNSVQEIVNEFSARREYS</sequence>
<gene>
    <name evidence="1" type="ORF">FZD51_20560</name>
</gene>
<dbReference type="Proteomes" id="UP000322139">
    <property type="component" value="Unassembled WGS sequence"/>
</dbReference>
<dbReference type="GeneID" id="97350659"/>